<comment type="caution">
    <text evidence="2">The sequence shown here is derived from an EMBL/GenBank/DDBJ whole genome shotgun (WGS) entry which is preliminary data.</text>
</comment>
<keyword evidence="1" id="KW-0812">Transmembrane</keyword>
<keyword evidence="3" id="KW-1185">Reference proteome</keyword>
<dbReference type="SUPFAM" id="SSF48371">
    <property type="entry name" value="ARM repeat"/>
    <property type="match status" value="1"/>
</dbReference>
<evidence type="ECO:0000256" key="1">
    <source>
        <dbReference type="SAM" id="Phobius"/>
    </source>
</evidence>
<accession>A0A7X2Z8I9</accession>
<name>A0A7X2Z8I9_9BACL</name>
<dbReference type="Pfam" id="PF13646">
    <property type="entry name" value="HEAT_2"/>
    <property type="match status" value="1"/>
</dbReference>
<organism evidence="2 3">
    <name type="scientific">Paenibacillus validus</name>
    <dbReference type="NCBI Taxonomy" id="44253"/>
    <lineage>
        <taxon>Bacteria</taxon>
        <taxon>Bacillati</taxon>
        <taxon>Bacillota</taxon>
        <taxon>Bacilli</taxon>
        <taxon>Bacillales</taxon>
        <taxon>Paenibacillaceae</taxon>
        <taxon>Paenibacillus</taxon>
    </lineage>
</organism>
<keyword evidence="1" id="KW-0472">Membrane</keyword>
<dbReference type="InterPro" id="IPR011989">
    <property type="entry name" value="ARM-like"/>
</dbReference>
<keyword evidence="1" id="KW-1133">Transmembrane helix</keyword>
<sequence length="398" mass="44593">MWMEPLDQADSVLTALSLTIAGGFTALFLLRSRHRTITERMKQSLEKHQDYFTYLSANMHGADALFPPPGRLTPVELKAIQSKLLQWIEAIDGEQRGKLTALCRDLGLVELERQRLRSSRHGVRMEAAYHLGVMRAAECTGELLNLLEREGSEPTAFVVGRAAAKCAATLEDLRRLMQLLTEHHPKAHQLIADTIASSSLDPAPLFAELLRSENNEAVLTVALISLSGRNDPHVFGALDRLIMSGHKEIRVKAAKMFLQYPHLLPLERIGELIRHPDWEIRAAAAKAVGEQQLDFYLEALTRSMADEEWWVRYYSARSLSKLGSAGFEALCETACSSENGASRESAWEAVHEELNQAEVSASQEALQMPHYNRLNFIFRRTLGEHGASRPSHRPRISS</sequence>
<gene>
    <name evidence="2" type="ORF">GNP93_06300</name>
</gene>
<dbReference type="RefSeq" id="WP_127605583.1">
    <property type="nucleotide sequence ID" value="NZ_JARTHJ010000055.1"/>
</dbReference>
<evidence type="ECO:0008006" key="4">
    <source>
        <dbReference type="Google" id="ProtNLM"/>
    </source>
</evidence>
<evidence type="ECO:0000313" key="3">
    <source>
        <dbReference type="Proteomes" id="UP000450917"/>
    </source>
</evidence>
<feature type="transmembrane region" description="Helical" evidence="1">
    <location>
        <begin position="12"/>
        <end position="30"/>
    </location>
</feature>
<proteinExistence type="predicted"/>
<dbReference type="AlphaFoldDB" id="A0A7X2Z8I9"/>
<reference evidence="2 3" key="1">
    <citation type="submission" date="2019-11" db="EMBL/GenBank/DDBJ databases">
        <title>Draft genome sequences of five Paenibacillus species of dairy origin.</title>
        <authorList>
            <person name="Olajide A.M."/>
            <person name="Chen S."/>
            <person name="Lapointe G."/>
        </authorList>
    </citation>
    <scope>NUCLEOTIDE SEQUENCE [LARGE SCALE GENOMIC DNA]</scope>
    <source>
        <strain evidence="2 3">2CS3</strain>
    </source>
</reference>
<dbReference type="EMBL" id="WNZX01000003">
    <property type="protein sequence ID" value="MUG70288.1"/>
    <property type="molecule type" value="Genomic_DNA"/>
</dbReference>
<protein>
    <recommendedName>
        <fullName evidence="4">HEAT repeat domain-containing protein</fullName>
    </recommendedName>
</protein>
<evidence type="ECO:0000313" key="2">
    <source>
        <dbReference type="EMBL" id="MUG70288.1"/>
    </source>
</evidence>
<dbReference type="InterPro" id="IPR016024">
    <property type="entry name" value="ARM-type_fold"/>
</dbReference>
<dbReference type="Proteomes" id="UP000450917">
    <property type="component" value="Unassembled WGS sequence"/>
</dbReference>
<dbReference type="Gene3D" id="1.25.10.10">
    <property type="entry name" value="Leucine-rich Repeat Variant"/>
    <property type="match status" value="2"/>
</dbReference>